<dbReference type="RefSeq" id="WP_250923057.1">
    <property type="nucleotide sequence ID" value="NZ_JAMQAW010000042.1"/>
</dbReference>
<proteinExistence type="predicted"/>
<evidence type="ECO:0000256" key="2">
    <source>
        <dbReference type="ARBA" id="ARBA00022898"/>
    </source>
</evidence>
<dbReference type="PANTHER" id="PTHR42885:SF1">
    <property type="entry name" value="THREONINE-PHOSPHATE DECARBOXYLASE"/>
    <property type="match status" value="1"/>
</dbReference>
<evidence type="ECO:0000256" key="1">
    <source>
        <dbReference type="ARBA" id="ARBA00001933"/>
    </source>
</evidence>
<feature type="domain" description="Aminotransferase class I/classII large" evidence="3">
    <location>
        <begin position="68"/>
        <end position="307"/>
    </location>
</feature>
<accession>A0ABT0UW65</accession>
<dbReference type="PANTHER" id="PTHR42885">
    <property type="entry name" value="HISTIDINOL-PHOSPHATE AMINOTRANSFERASE-RELATED"/>
    <property type="match status" value="1"/>
</dbReference>
<reference evidence="4" key="1">
    <citation type="submission" date="2022-06" db="EMBL/GenBank/DDBJ databases">
        <title>Genome public.</title>
        <authorList>
            <person name="Sun Q."/>
        </authorList>
    </citation>
    <scope>NUCLEOTIDE SEQUENCE</scope>
    <source>
        <strain evidence="4">CWNU-1</strain>
    </source>
</reference>
<keyword evidence="4" id="KW-0808">Transferase</keyword>
<evidence type="ECO:0000259" key="3">
    <source>
        <dbReference type="Pfam" id="PF00155"/>
    </source>
</evidence>
<gene>
    <name evidence="4" type="ORF">NBG84_31035</name>
</gene>
<dbReference type="Pfam" id="PF00155">
    <property type="entry name" value="Aminotran_1_2"/>
    <property type="match status" value="1"/>
</dbReference>
<organism evidence="4 5">
    <name type="scientific">Streptomyces albipurpureus</name>
    <dbReference type="NCBI Taxonomy" id="2897419"/>
    <lineage>
        <taxon>Bacteria</taxon>
        <taxon>Bacillati</taxon>
        <taxon>Actinomycetota</taxon>
        <taxon>Actinomycetes</taxon>
        <taxon>Kitasatosporales</taxon>
        <taxon>Streptomycetaceae</taxon>
        <taxon>Streptomyces</taxon>
    </lineage>
</organism>
<dbReference type="InterPro" id="IPR015421">
    <property type="entry name" value="PyrdxlP-dep_Trfase_major"/>
</dbReference>
<dbReference type="Gene3D" id="3.40.640.10">
    <property type="entry name" value="Type I PLP-dependent aspartate aminotransferase-like (Major domain)"/>
    <property type="match status" value="1"/>
</dbReference>
<dbReference type="EMBL" id="JAMQAW010000042">
    <property type="protein sequence ID" value="MCM2392671.1"/>
    <property type="molecule type" value="Genomic_DNA"/>
</dbReference>
<keyword evidence="5" id="KW-1185">Reference proteome</keyword>
<dbReference type="InterPro" id="IPR004839">
    <property type="entry name" value="Aminotransferase_I/II_large"/>
</dbReference>
<dbReference type="InterPro" id="IPR015424">
    <property type="entry name" value="PyrdxlP-dep_Trfase"/>
</dbReference>
<comment type="cofactor">
    <cofactor evidence="1">
        <name>pyridoxal 5'-phosphate</name>
        <dbReference type="ChEBI" id="CHEBI:597326"/>
    </cofactor>
</comment>
<comment type="caution">
    <text evidence="4">The sequence shown here is derived from an EMBL/GenBank/DDBJ whole genome shotgun (WGS) entry which is preliminary data.</text>
</comment>
<protein>
    <submittedName>
        <fullName evidence="4">Aminotransferase class I/II-fold pyridoxal phosphate-dependent enzyme</fullName>
    </submittedName>
</protein>
<keyword evidence="4" id="KW-0032">Aminotransferase</keyword>
<evidence type="ECO:0000313" key="4">
    <source>
        <dbReference type="EMBL" id="MCM2392671.1"/>
    </source>
</evidence>
<dbReference type="SUPFAM" id="SSF53383">
    <property type="entry name" value="PLP-dependent transferases"/>
    <property type="match status" value="1"/>
</dbReference>
<name>A0ABT0UW65_9ACTN</name>
<dbReference type="Proteomes" id="UP001431429">
    <property type="component" value="Unassembled WGS sequence"/>
</dbReference>
<keyword evidence="2" id="KW-0663">Pyridoxal phosphate</keyword>
<dbReference type="GO" id="GO:0008483">
    <property type="term" value="F:transaminase activity"/>
    <property type="evidence" value="ECO:0007669"/>
    <property type="project" value="UniProtKB-KW"/>
</dbReference>
<dbReference type="InterPro" id="IPR015422">
    <property type="entry name" value="PyrdxlP-dep_Trfase_small"/>
</dbReference>
<dbReference type="Gene3D" id="3.90.1150.10">
    <property type="entry name" value="Aspartate Aminotransferase, domain 1"/>
    <property type="match status" value="1"/>
</dbReference>
<evidence type="ECO:0000313" key="5">
    <source>
        <dbReference type="Proteomes" id="UP001431429"/>
    </source>
</evidence>
<sequence length="367" mass="40521">MNQETQRDPSRVQGGDLTHLPDGLITLNLSLCTNRLGPPPGAVAALHHFLDHHAHRLMPPPYEAPSPPYRAERLYLQAVADRLGVNEQDMLPGRGVTEFLVILARLLRPSRVAVITPEYTETMRLFSYADFHGPADGVQDTADLRLQRLRAAMRTHDHVVLSNPSNPMGHYLPRAQLIQACAENPAAVLVVDEEYIEFQGPGLSLAGADVTNLIVLQSTGKTYGITATRAGMLWTRNSRLHRRVQDELPSWPLSLLDITLATAALRDTAWLPTALGRTNTAARRLQTLLTGRFGTAVADSDIHYRFLHLDNPYPALEHLHAHGISGRLFTRTARGSVPGLRLMTPTTDAEFEQLRTALNTLPEGRPA</sequence>